<feature type="region of interest" description="Disordered" evidence="4">
    <location>
        <begin position="941"/>
        <end position="968"/>
    </location>
</feature>
<evidence type="ECO:0000256" key="4">
    <source>
        <dbReference type="SAM" id="MobiDB-lite"/>
    </source>
</evidence>
<keyword evidence="2 3" id="KW-0040">ANK repeat</keyword>
<feature type="region of interest" description="Disordered" evidence="4">
    <location>
        <begin position="851"/>
        <end position="875"/>
    </location>
</feature>
<proteinExistence type="predicted"/>
<evidence type="ECO:0000256" key="1">
    <source>
        <dbReference type="ARBA" id="ARBA00022737"/>
    </source>
</evidence>
<gene>
    <name evidence="5" type="ORF">VSP0166_LOCUS336</name>
</gene>
<evidence type="ECO:0000256" key="2">
    <source>
        <dbReference type="ARBA" id="ARBA00023043"/>
    </source>
</evidence>
<dbReference type="PROSITE" id="PS50088">
    <property type="entry name" value="ANK_REPEAT"/>
    <property type="match status" value="1"/>
</dbReference>
<dbReference type="AlphaFoldDB" id="A0A7S4HH96"/>
<feature type="region of interest" description="Disordered" evidence="4">
    <location>
        <begin position="890"/>
        <end position="912"/>
    </location>
</feature>
<dbReference type="InterPro" id="IPR002110">
    <property type="entry name" value="Ankyrin_rpt"/>
</dbReference>
<dbReference type="InterPro" id="IPR036770">
    <property type="entry name" value="Ankyrin_rpt-contain_sf"/>
</dbReference>
<dbReference type="Gene3D" id="1.25.40.20">
    <property type="entry name" value="Ankyrin repeat-containing domain"/>
    <property type="match status" value="2"/>
</dbReference>
<protein>
    <submittedName>
        <fullName evidence="5">Uncharacterized protein</fullName>
    </submittedName>
</protein>
<organism evidence="5">
    <name type="scientific">Vannella robusta</name>
    <dbReference type="NCBI Taxonomy" id="1487602"/>
    <lineage>
        <taxon>Eukaryota</taxon>
        <taxon>Amoebozoa</taxon>
        <taxon>Discosea</taxon>
        <taxon>Flabellinia</taxon>
        <taxon>Vannellidae</taxon>
        <taxon>Vannella</taxon>
    </lineage>
</organism>
<reference evidence="5" key="1">
    <citation type="submission" date="2021-01" db="EMBL/GenBank/DDBJ databases">
        <authorList>
            <person name="Corre E."/>
            <person name="Pelletier E."/>
            <person name="Niang G."/>
            <person name="Scheremetjew M."/>
            <person name="Finn R."/>
            <person name="Kale V."/>
            <person name="Holt S."/>
            <person name="Cochrane G."/>
            <person name="Meng A."/>
            <person name="Brown T."/>
            <person name="Cohen L."/>
        </authorList>
    </citation>
    <scope>NUCLEOTIDE SEQUENCE</scope>
    <source>
        <strain evidence="5">DIVA3 518/3/11/1/6</strain>
    </source>
</reference>
<name>A0A7S4HH96_9EUKA</name>
<dbReference type="PANTHER" id="PTHR46680">
    <property type="entry name" value="NF-KAPPA-B INHIBITOR ALPHA"/>
    <property type="match status" value="1"/>
</dbReference>
<evidence type="ECO:0000313" key="5">
    <source>
        <dbReference type="EMBL" id="CAE2199104.1"/>
    </source>
</evidence>
<dbReference type="Pfam" id="PF12796">
    <property type="entry name" value="Ank_2"/>
    <property type="match status" value="1"/>
</dbReference>
<dbReference type="SMART" id="SM00248">
    <property type="entry name" value="ANK"/>
    <property type="match status" value="4"/>
</dbReference>
<keyword evidence="1" id="KW-0677">Repeat</keyword>
<dbReference type="EMBL" id="HBKP01000487">
    <property type="protein sequence ID" value="CAE2199104.1"/>
    <property type="molecule type" value="Transcribed_RNA"/>
</dbReference>
<dbReference type="PROSITE" id="PS50297">
    <property type="entry name" value="ANK_REP_REGION"/>
    <property type="match status" value="1"/>
</dbReference>
<dbReference type="SUPFAM" id="SSF48403">
    <property type="entry name" value="Ankyrin repeat"/>
    <property type="match status" value="1"/>
</dbReference>
<sequence length="968" mass="109628">MMGKRQRQKENRPEDFDDEILRAQRSSDLCSIFKLFIKLEPLHKRKRTLIRQTKKTQAEVYFSCKVEAILKLIMIYQRNKGSNSWAQLLHDYMDQESAKSNFIYFLSPADISHIQNVLQDYISINSSGVDDLLQQKLVEMTRELVYFLQQHSVDPFSCLVGLTAAKDIVDYIKSDKEIGIISENNQKGSREEILRTIMTWALIDNPEQLQREVRSFAGQMRGVKALKPGSLVLCEDSKDNFVFARYPGGCEEGNMVDVYLDPREKSRSKKPLDTVYPLKPSIVERIRNAKVAELEKMIQLPSDVLYQEMMGITENLTCEFFQKTLNIDIEVVKKANANQCSISELQKLTEARSKIKGFGTPDELLSSIDKLLAKKKEDLCAQLAAGKQTLFVPTKLQNLAQLETFTTAPLVKMQMTWYLGICESGLDQLKLQKRELMNGARKEEISNWWLTEIENAVSEYMIGLGYIQDALPENYVDQPPEDLAKVKWNLKVLYLLLRDGKLSSGVKRLIKRLQNLIYPVIDSFVQDAKIVLSEQFKMDLTGKDFSLPQVEEAFQKEKDSIDPQIRDWIASMIKDIHYLNEMHKLEDPEYASNQADPSLHIVPISGLIVGIFVRLENECKTVCELWDPKMRPVIIVNHEEDQPEVNSEISKQIHQAIAAEDYETALQILIDIPNAINAPDIVRQTPVHCLARKHTPGHLEVLENIIGLSSANLNLKDVEGNLALHYLVTHNAEEETHKEQLLRVVQSYTQHVSDINAKNNNGESCLHIACTRDNPTIVKHLITCGANVNELNSEGEPCIFMAIRAGNESVVQELLHCSADPLARVNDTNALEVARDLGNASLVRLLSASTNTRHNKSSSDGELIMAKPSRSSVRRQNLTAMQSLDFSKWKDQSDQFKKRHPPQAAAANWSFSSNSSISRKKFQGELSSVRTRGLSISQSKIGAQQYKGSATGADWTKTKPSIGQRRSE</sequence>
<dbReference type="InterPro" id="IPR051070">
    <property type="entry name" value="NF-kappa-B_inhibitor"/>
</dbReference>
<dbReference type="PANTHER" id="PTHR46680:SF3">
    <property type="entry name" value="NF-KAPPA-B INHIBITOR CACTUS"/>
    <property type="match status" value="1"/>
</dbReference>
<feature type="repeat" description="ANK" evidence="3">
    <location>
        <begin position="761"/>
        <end position="793"/>
    </location>
</feature>
<accession>A0A7S4HH96</accession>
<evidence type="ECO:0000256" key="3">
    <source>
        <dbReference type="PROSITE-ProRule" id="PRU00023"/>
    </source>
</evidence>